<dbReference type="OrthoDB" id="6427659at2759"/>
<keyword evidence="4" id="KW-1185">Reference proteome</keyword>
<feature type="compositionally biased region" description="Low complexity" evidence="1">
    <location>
        <begin position="24"/>
        <end position="33"/>
    </location>
</feature>
<keyword evidence="2" id="KW-1133">Transmembrane helix</keyword>
<sequence length="264" mass="28962">MSRHGPFPIAHPSTRNPWSGQPCSESVSSSASSQTYHVIPPNQYVQMEPYWEEGGPYVMGQSVRHPQEALLPQPGVATSIAPTGVYLMPKQNVPRHHFSVASESVGERRSRPDSSRAITPTSGHGGGTTETAVLPCGGHCVALETFCHHFLQVGFVAGILTGICLVVAGMVLGGSRNGDLGVLTYIGVLTSLVSALLLSIQCCSKTRPRQRRHRPVREEIPMRDLPPLQPLLTKIVHQQISHDQHQFREECGIPWWRRENPSAY</sequence>
<feature type="compositionally biased region" description="Polar residues" evidence="1">
    <location>
        <begin position="13"/>
        <end position="23"/>
    </location>
</feature>
<accession>A0A8I6RRS4</accession>
<evidence type="ECO:0000256" key="2">
    <source>
        <dbReference type="SAM" id="Phobius"/>
    </source>
</evidence>
<feature type="compositionally biased region" description="Basic and acidic residues" evidence="1">
    <location>
        <begin position="105"/>
        <end position="114"/>
    </location>
</feature>
<name>A0A8I6RRS4_CIMLE</name>
<feature type="transmembrane region" description="Helical" evidence="2">
    <location>
        <begin position="180"/>
        <end position="200"/>
    </location>
</feature>
<dbReference type="GeneID" id="106666253"/>
<dbReference type="EnsemblMetazoa" id="XM_014393322.2">
    <property type="protein sequence ID" value="XP_014248808.1"/>
    <property type="gene ID" value="LOC106666253"/>
</dbReference>
<feature type="region of interest" description="Disordered" evidence="1">
    <location>
        <begin position="1"/>
        <end position="34"/>
    </location>
</feature>
<feature type="region of interest" description="Disordered" evidence="1">
    <location>
        <begin position="102"/>
        <end position="127"/>
    </location>
</feature>
<dbReference type="Proteomes" id="UP000494040">
    <property type="component" value="Unassembled WGS sequence"/>
</dbReference>
<proteinExistence type="predicted"/>
<dbReference type="KEGG" id="clec:106666253"/>
<dbReference type="AlphaFoldDB" id="A0A8I6RRS4"/>
<reference evidence="3" key="1">
    <citation type="submission" date="2022-01" db="UniProtKB">
        <authorList>
            <consortium name="EnsemblMetazoa"/>
        </authorList>
    </citation>
    <scope>IDENTIFICATION</scope>
</reference>
<protein>
    <submittedName>
        <fullName evidence="3">Uncharacterized protein</fullName>
    </submittedName>
</protein>
<dbReference type="RefSeq" id="XP_014248808.1">
    <property type="nucleotide sequence ID" value="XM_014393322.2"/>
</dbReference>
<organism evidence="3 4">
    <name type="scientific">Cimex lectularius</name>
    <name type="common">Bed bug</name>
    <name type="synonym">Acanthia lectularia</name>
    <dbReference type="NCBI Taxonomy" id="79782"/>
    <lineage>
        <taxon>Eukaryota</taxon>
        <taxon>Metazoa</taxon>
        <taxon>Ecdysozoa</taxon>
        <taxon>Arthropoda</taxon>
        <taxon>Hexapoda</taxon>
        <taxon>Insecta</taxon>
        <taxon>Pterygota</taxon>
        <taxon>Neoptera</taxon>
        <taxon>Paraneoptera</taxon>
        <taxon>Hemiptera</taxon>
        <taxon>Heteroptera</taxon>
        <taxon>Panheteroptera</taxon>
        <taxon>Cimicomorpha</taxon>
        <taxon>Cimicidae</taxon>
        <taxon>Cimex</taxon>
    </lineage>
</organism>
<evidence type="ECO:0000313" key="4">
    <source>
        <dbReference type="Proteomes" id="UP000494040"/>
    </source>
</evidence>
<feature type="transmembrane region" description="Helical" evidence="2">
    <location>
        <begin position="150"/>
        <end position="173"/>
    </location>
</feature>
<evidence type="ECO:0000256" key="1">
    <source>
        <dbReference type="SAM" id="MobiDB-lite"/>
    </source>
</evidence>
<evidence type="ECO:0000313" key="3">
    <source>
        <dbReference type="EnsemblMetazoa" id="XP_014248808.1"/>
    </source>
</evidence>
<keyword evidence="2" id="KW-0812">Transmembrane</keyword>
<keyword evidence="2" id="KW-0472">Membrane</keyword>